<sequence length="216" mass="24364">MEGNHPILSFVTSSSVVHGNTDPFDMSLLRDEVNTESLERDVSMEENPVSESCEMLSAAATVSEILQLEEVDVPSIKASYVPHPRGGEKMKLLHKNGDFELHCPCLKVRVLDACDKLAMNLFKGSGSESNWRHVVVRHDKYTNYPKVRINIPTLVDGNVAQYATEMYQKEGSGTMQKLVFSKFDPEELEPWLNPGTFLDAYLFLDTYDYQNRAGIE</sequence>
<dbReference type="AlphaFoldDB" id="A0AAV0LM49"/>
<organism evidence="1 2">
    <name type="scientific">Linum tenue</name>
    <dbReference type="NCBI Taxonomy" id="586396"/>
    <lineage>
        <taxon>Eukaryota</taxon>
        <taxon>Viridiplantae</taxon>
        <taxon>Streptophyta</taxon>
        <taxon>Embryophyta</taxon>
        <taxon>Tracheophyta</taxon>
        <taxon>Spermatophyta</taxon>
        <taxon>Magnoliopsida</taxon>
        <taxon>eudicotyledons</taxon>
        <taxon>Gunneridae</taxon>
        <taxon>Pentapetalae</taxon>
        <taxon>rosids</taxon>
        <taxon>fabids</taxon>
        <taxon>Malpighiales</taxon>
        <taxon>Linaceae</taxon>
        <taxon>Linum</taxon>
    </lineage>
</organism>
<evidence type="ECO:0000313" key="2">
    <source>
        <dbReference type="Proteomes" id="UP001154282"/>
    </source>
</evidence>
<name>A0AAV0LM49_9ROSI</name>
<keyword evidence="2" id="KW-1185">Reference proteome</keyword>
<comment type="caution">
    <text evidence="1">The sequence shown here is derived from an EMBL/GenBank/DDBJ whole genome shotgun (WGS) entry which is preliminary data.</text>
</comment>
<dbReference type="Proteomes" id="UP001154282">
    <property type="component" value="Unassembled WGS sequence"/>
</dbReference>
<gene>
    <name evidence="1" type="ORF">LITE_LOCUS24179</name>
</gene>
<dbReference type="EMBL" id="CAMGYJ010000006">
    <property type="protein sequence ID" value="CAI0434173.1"/>
    <property type="molecule type" value="Genomic_DNA"/>
</dbReference>
<accession>A0AAV0LM49</accession>
<reference evidence="1" key="1">
    <citation type="submission" date="2022-08" db="EMBL/GenBank/DDBJ databases">
        <authorList>
            <person name="Gutierrez-Valencia J."/>
        </authorList>
    </citation>
    <scope>NUCLEOTIDE SEQUENCE</scope>
</reference>
<evidence type="ECO:0000313" key="1">
    <source>
        <dbReference type="EMBL" id="CAI0434173.1"/>
    </source>
</evidence>
<protein>
    <submittedName>
        <fullName evidence="1">Uncharacterized protein</fullName>
    </submittedName>
</protein>
<proteinExistence type="predicted"/>